<accession>A0A0E9SP85</accession>
<dbReference type="AlphaFoldDB" id="A0A0E9SP85"/>
<evidence type="ECO:0000313" key="1">
    <source>
        <dbReference type="EMBL" id="JAH42475.1"/>
    </source>
</evidence>
<name>A0A0E9SP85_ANGAN</name>
<reference evidence="1" key="1">
    <citation type="submission" date="2014-11" db="EMBL/GenBank/DDBJ databases">
        <authorList>
            <person name="Amaro Gonzalez C."/>
        </authorList>
    </citation>
    <scope>NUCLEOTIDE SEQUENCE</scope>
</reference>
<dbReference type="EMBL" id="GBXM01066102">
    <property type="protein sequence ID" value="JAH42475.1"/>
    <property type="molecule type" value="Transcribed_RNA"/>
</dbReference>
<organism evidence="1">
    <name type="scientific">Anguilla anguilla</name>
    <name type="common">European freshwater eel</name>
    <name type="synonym">Muraena anguilla</name>
    <dbReference type="NCBI Taxonomy" id="7936"/>
    <lineage>
        <taxon>Eukaryota</taxon>
        <taxon>Metazoa</taxon>
        <taxon>Chordata</taxon>
        <taxon>Craniata</taxon>
        <taxon>Vertebrata</taxon>
        <taxon>Euteleostomi</taxon>
        <taxon>Actinopterygii</taxon>
        <taxon>Neopterygii</taxon>
        <taxon>Teleostei</taxon>
        <taxon>Anguilliformes</taxon>
        <taxon>Anguillidae</taxon>
        <taxon>Anguilla</taxon>
    </lineage>
</organism>
<reference evidence="1" key="2">
    <citation type="journal article" date="2015" name="Fish Shellfish Immunol.">
        <title>Early steps in the European eel (Anguilla anguilla)-Vibrio vulnificus interaction in the gills: Role of the RtxA13 toxin.</title>
        <authorList>
            <person name="Callol A."/>
            <person name="Pajuelo D."/>
            <person name="Ebbesson L."/>
            <person name="Teles M."/>
            <person name="MacKenzie S."/>
            <person name="Amaro C."/>
        </authorList>
    </citation>
    <scope>NUCLEOTIDE SEQUENCE</scope>
</reference>
<proteinExistence type="predicted"/>
<protein>
    <submittedName>
        <fullName evidence="1">Uncharacterized protein</fullName>
    </submittedName>
</protein>
<sequence length="29" mass="3528">MWTWLICLIYILGRIVHKSLTKMRNVIIL</sequence>